<dbReference type="EMBL" id="KI912109">
    <property type="protein sequence ID" value="ETS86180.1"/>
    <property type="molecule type" value="Genomic_DNA"/>
</dbReference>
<dbReference type="PANTHER" id="PTHR22958">
    <property type="entry name" value="GLYCEROPHOSPHORYL DIESTER PHOSPHODIESTERASE"/>
    <property type="match status" value="1"/>
</dbReference>
<evidence type="ECO:0000313" key="7">
    <source>
        <dbReference type="EMBL" id="ETS86180.1"/>
    </source>
</evidence>
<feature type="domain" description="GP-PDE" evidence="6">
    <location>
        <begin position="711"/>
        <end position="1041"/>
    </location>
</feature>
<dbReference type="InterPro" id="IPR057506">
    <property type="entry name" value="C2_GPCPD1"/>
</dbReference>
<reference evidence="8" key="1">
    <citation type="journal article" date="2015" name="BMC Genomics">
        <title>Genomic and transcriptomic analysis of the endophytic fungus Pestalotiopsis fici reveals its lifestyle and high potential for synthesis of natural products.</title>
        <authorList>
            <person name="Wang X."/>
            <person name="Zhang X."/>
            <person name="Liu L."/>
            <person name="Xiang M."/>
            <person name="Wang W."/>
            <person name="Sun X."/>
            <person name="Che Y."/>
            <person name="Guo L."/>
            <person name="Liu G."/>
            <person name="Guo L."/>
            <person name="Wang C."/>
            <person name="Yin W.B."/>
            <person name="Stadler M."/>
            <person name="Zhang X."/>
            <person name="Liu X."/>
        </authorList>
    </citation>
    <scope>NUCLEOTIDE SEQUENCE [LARGE SCALE GENOMIC DNA]</scope>
    <source>
        <strain evidence="8">W106-1 / CGMCC3.15140</strain>
    </source>
</reference>
<feature type="repeat" description="ANK" evidence="4">
    <location>
        <begin position="448"/>
        <end position="480"/>
    </location>
</feature>
<dbReference type="InParanoid" id="W3XJI5"/>
<accession>W3XJI5</accession>
<dbReference type="InterPro" id="IPR002110">
    <property type="entry name" value="Ankyrin_rpt"/>
</dbReference>
<dbReference type="SUPFAM" id="SSF48403">
    <property type="entry name" value="Ankyrin repeat"/>
    <property type="match status" value="1"/>
</dbReference>
<dbReference type="PROSITE" id="PS51704">
    <property type="entry name" value="GP_PDE"/>
    <property type="match status" value="1"/>
</dbReference>
<dbReference type="STRING" id="1229662.W3XJI5"/>
<evidence type="ECO:0000256" key="3">
    <source>
        <dbReference type="ARBA" id="ARBA00023043"/>
    </source>
</evidence>
<evidence type="ECO:0000259" key="6">
    <source>
        <dbReference type="PROSITE" id="PS51704"/>
    </source>
</evidence>
<protein>
    <recommendedName>
        <fullName evidence="9">GP-PDE domain-containing protein</fullName>
    </recommendedName>
</protein>
<dbReference type="GO" id="GO:0046475">
    <property type="term" value="P:glycerophospholipid catabolic process"/>
    <property type="evidence" value="ECO:0007669"/>
    <property type="project" value="TreeGrafter"/>
</dbReference>
<dbReference type="Pfam" id="PF25329">
    <property type="entry name" value="C2_GDE1"/>
    <property type="match status" value="1"/>
</dbReference>
<name>W3XJI5_PESFW</name>
<keyword evidence="2" id="KW-0378">Hydrolase</keyword>
<proteinExistence type="predicted"/>
<dbReference type="Gene3D" id="1.25.40.20">
    <property type="entry name" value="Ankyrin repeat-containing domain"/>
    <property type="match status" value="2"/>
</dbReference>
<dbReference type="KEGG" id="pfy:PFICI_00008"/>
<keyword evidence="8" id="KW-1185">Reference proteome</keyword>
<feature type="repeat" description="ANK" evidence="4">
    <location>
        <begin position="345"/>
        <end position="367"/>
    </location>
</feature>
<dbReference type="Pfam" id="PF12796">
    <property type="entry name" value="Ank_2"/>
    <property type="match status" value="2"/>
</dbReference>
<dbReference type="InterPro" id="IPR036770">
    <property type="entry name" value="Ankyrin_rpt-contain_sf"/>
</dbReference>
<dbReference type="PROSITE" id="PS50297">
    <property type="entry name" value="ANK_REP_REGION"/>
    <property type="match status" value="3"/>
</dbReference>
<keyword evidence="1" id="KW-0677">Repeat</keyword>
<dbReference type="SMART" id="SM00248">
    <property type="entry name" value="ANK"/>
    <property type="match status" value="6"/>
</dbReference>
<evidence type="ECO:0000256" key="1">
    <source>
        <dbReference type="ARBA" id="ARBA00022737"/>
    </source>
</evidence>
<dbReference type="eggNOG" id="KOG2421">
    <property type="taxonomic scope" value="Eukaryota"/>
</dbReference>
<dbReference type="AlphaFoldDB" id="W3XJI5"/>
<dbReference type="PRINTS" id="PR01415">
    <property type="entry name" value="ANKYRIN"/>
</dbReference>
<dbReference type="PROSITE" id="PS51382">
    <property type="entry name" value="SPX"/>
    <property type="match status" value="1"/>
</dbReference>
<dbReference type="OrthoDB" id="197419at2759"/>
<evidence type="ECO:0000256" key="4">
    <source>
        <dbReference type="PROSITE-ProRule" id="PRU00023"/>
    </source>
</evidence>
<dbReference type="PROSITE" id="PS50088">
    <property type="entry name" value="ANK_REPEAT"/>
    <property type="match status" value="3"/>
</dbReference>
<dbReference type="GeneID" id="19265021"/>
<evidence type="ECO:0000259" key="5">
    <source>
        <dbReference type="PROSITE" id="PS51382"/>
    </source>
</evidence>
<dbReference type="eggNOG" id="KOG0504">
    <property type="taxonomic scope" value="Eukaryota"/>
</dbReference>
<sequence>MKFGCNFQLRQHPQWKEAYINYNGIKQTVKQHPSLRSQPVWDGFEAHLSKEIGKVDCFLQSQVEHLNDWADAILSRFSLPSISPGLDVLTHVATTELRDLGECLCEVLSFISQLESFAKLNQDAVQRLLAKYAKFTGLGTAGSLDFPATLIARPWHSTAERLRGLLDLSRCAQASIAVSSDTQSLLLRRVSPIALGCTSDVVHRCIRDDDPASLMVALASPVSYMENQAMLYSVLQVAINYRAVMCIRSLLEEITAPLEDLSCGHQDALHQLVIQFSRSQPSLSAIGTLVEIFRELSPYQHHMLLVKDWRLRTPLHYAAEYGWSRLCKQLVRFMEPSAVLQPDKSGLTPLHLAAAHGHVSVMKSLLSLESVSLALSEEMAGALLHISIQAKSADVVACLLTCGKGINVQDNQGRTPLYAAADGGDADMIRALLDISEGLHIDRTEDSYGRSPLLVASVRGHHEIAELLLYAGADKEIRDHRGWTAVEHASYRAHMTIVEALKPQFSLDLSSPLTPSIQEASANKSFTRQRPTLDYQESTSQGDLDHLTTVYVNLGSFDTSSGEKILDMDPFIIDSAMQNGTGGVFLELSATQCHEQPYILSLPFVGDITETTWRFTTTDSDNMKLRFKLYEYADDTRASKQMLAAGIVMLSHLKGWFRPGRQSLKRESTVALNSPEGEYAGAITFTHLVCFPYKVSGRERPLQKMCQSNQTQVVGHRGLGWNMTGLGRMQLGEHTIQSLQSSLDQGADLIEFDVQITRDHVPVIYHDWQVSETGLDIPIHAMTFKQWMAISESQSNSTHDHPGGRLPWDERARPKELHRQRSRSLCAHPDHPRKAMAERMKHTVEYARNHNKGNIRGECIHDAFTTLRELFQKFPDDVHFDIELKYPMLWECPYWEMEPYWTEMNEYLDTTLDVIFELAGNRSIFFTCFNPEVCILLRTKQKIYPVVFLNDSMVSGPAGDLRAISLQHAMRFARQWGIQGIVMAAEPFVAAPKLIKHVRDQGLVCGSYGSLNDIPSFAEKQAAEGIDMLIVNNIRLISSTLRSMK</sequence>
<dbReference type="PANTHER" id="PTHR22958:SF1">
    <property type="entry name" value="GLYCEROPHOSPHOCHOLINE PHOSPHODIESTERASE GPCPD1"/>
    <property type="match status" value="1"/>
</dbReference>
<evidence type="ECO:0008006" key="9">
    <source>
        <dbReference type="Google" id="ProtNLM"/>
    </source>
</evidence>
<dbReference type="InterPro" id="IPR030395">
    <property type="entry name" value="GP_PDE_dom"/>
</dbReference>
<keyword evidence="3 4" id="KW-0040">ANK repeat</keyword>
<dbReference type="CDD" id="cd14447">
    <property type="entry name" value="SPX"/>
    <property type="match status" value="1"/>
</dbReference>
<dbReference type="Proteomes" id="UP000030651">
    <property type="component" value="Unassembled WGS sequence"/>
</dbReference>
<gene>
    <name evidence="7" type="ORF">PFICI_00008</name>
</gene>
<dbReference type="InterPro" id="IPR051578">
    <property type="entry name" value="GDPD"/>
</dbReference>
<feature type="domain" description="SPX" evidence="5">
    <location>
        <begin position="1"/>
        <end position="146"/>
    </location>
</feature>
<dbReference type="RefSeq" id="XP_007826780.1">
    <property type="nucleotide sequence ID" value="XM_007828589.1"/>
</dbReference>
<dbReference type="PROSITE" id="PS50007">
    <property type="entry name" value="PIPLC_X_DOMAIN"/>
    <property type="match status" value="1"/>
</dbReference>
<organism evidence="7 8">
    <name type="scientific">Pestalotiopsis fici (strain W106-1 / CGMCC3.15140)</name>
    <dbReference type="NCBI Taxonomy" id="1229662"/>
    <lineage>
        <taxon>Eukaryota</taxon>
        <taxon>Fungi</taxon>
        <taxon>Dikarya</taxon>
        <taxon>Ascomycota</taxon>
        <taxon>Pezizomycotina</taxon>
        <taxon>Sordariomycetes</taxon>
        <taxon>Xylariomycetidae</taxon>
        <taxon>Amphisphaeriales</taxon>
        <taxon>Sporocadaceae</taxon>
        <taxon>Pestalotiopsis</taxon>
    </lineage>
</organism>
<evidence type="ECO:0000256" key="2">
    <source>
        <dbReference type="ARBA" id="ARBA00022801"/>
    </source>
</evidence>
<dbReference type="InterPro" id="IPR017946">
    <property type="entry name" value="PLC-like_Pdiesterase_TIM-brl"/>
</dbReference>
<dbReference type="HOGENOM" id="CLU_005444_0_0_1"/>
<dbReference type="Pfam" id="PF03009">
    <property type="entry name" value="GDPD"/>
    <property type="match status" value="1"/>
</dbReference>
<dbReference type="GO" id="GO:0047389">
    <property type="term" value="F:glycerophosphocholine phosphodiesterase activity"/>
    <property type="evidence" value="ECO:0007669"/>
    <property type="project" value="TreeGrafter"/>
</dbReference>
<dbReference type="InterPro" id="IPR004331">
    <property type="entry name" value="SPX_dom"/>
</dbReference>
<dbReference type="SUPFAM" id="SSF51695">
    <property type="entry name" value="PLC-like phosphodiesterases"/>
    <property type="match status" value="1"/>
</dbReference>
<dbReference type="Gene3D" id="3.20.20.190">
    <property type="entry name" value="Phosphatidylinositol (PI) phosphodiesterase"/>
    <property type="match status" value="1"/>
</dbReference>
<evidence type="ECO:0000313" key="8">
    <source>
        <dbReference type="Proteomes" id="UP000030651"/>
    </source>
</evidence>
<feature type="repeat" description="ANK" evidence="4">
    <location>
        <begin position="412"/>
        <end position="444"/>
    </location>
</feature>
<dbReference type="OMA" id="AKACMRE"/>